<evidence type="ECO:0000313" key="3">
    <source>
        <dbReference type="EMBL" id="MDL2401007.1"/>
    </source>
</evidence>
<dbReference type="PANTHER" id="PTHR30466:SF1">
    <property type="entry name" value="FMN REDUCTASE (NADH) RUTF"/>
    <property type="match status" value="1"/>
</dbReference>
<dbReference type="PANTHER" id="PTHR30466">
    <property type="entry name" value="FLAVIN REDUCTASE"/>
    <property type="match status" value="1"/>
</dbReference>
<organism evidence="3 4">
    <name type="scientific">Rhizobium mayense</name>
    <dbReference type="NCBI Taxonomy" id="1312184"/>
    <lineage>
        <taxon>Bacteria</taxon>
        <taxon>Pseudomonadati</taxon>
        <taxon>Pseudomonadota</taxon>
        <taxon>Alphaproteobacteria</taxon>
        <taxon>Hyphomicrobiales</taxon>
        <taxon>Rhizobiaceae</taxon>
        <taxon>Rhizobium/Agrobacterium group</taxon>
        <taxon>Rhizobium</taxon>
    </lineage>
</organism>
<dbReference type="InterPro" id="IPR002563">
    <property type="entry name" value="Flavin_Rdtase-like_dom"/>
</dbReference>
<sequence>MSTPEPRVFRDACGAFATGVNVITTHCDGHDHGMTANAFMSISLDPPLIAISIAEKARMLGKIQKSGRFAVSVLASGMDAIAWHFAGKPNADLHDLFDTLDDLPVIRGAVATFSASVYDEIIAGDHTIFLGHVRTLIRNDNVEPVLFFKGKFGALENTSKAPASMLQLETELMW</sequence>
<dbReference type="GO" id="GO:0016491">
    <property type="term" value="F:oxidoreductase activity"/>
    <property type="evidence" value="ECO:0007669"/>
    <property type="project" value="UniProtKB-KW"/>
</dbReference>
<dbReference type="SUPFAM" id="SSF50475">
    <property type="entry name" value="FMN-binding split barrel"/>
    <property type="match status" value="1"/>
</dbReference>
<protein>
    <submittedName>
        <fullName evidence="3">Flavin reductase family protein</fullName>
        <ecNumber evidence="3">1.-.-.-</ecNumber>
    </submittedName>
</protein>
<dbReference type="InterPro" id="IPR012349">
    <property type="entry name" value="Split_barrel_FMN-bd"/>
</dbReference>
<feature type="domain" description="Flavin reductase like" evidence="2">
    <location>
        <begin position="13"/>
        <end position="154"/>
    </location>
</feature>
<reference evidence="3" key="1">
    <citation type="submission" date="2023-06" db="EMBL/GenBank/DDBJ databases">
        <title>Phylogenetic Diversity of Rhizobium strains.</title>
        <authorList>
            <person name="Moura F.T."/>
            <person name="Helene L.C.F."/>
            <person name="Hungria M."/>
        </authorList>
    </citation>
    <scope>NUCLEOTIDE SEQUENCE</scope>
    <source>
        <strain evidence="3">CCGE526</strain>
    </source>
</reference>
<name>A0ABT7JXE3_9HYPH</name>
<evidence type="ECO:0000256" key="1">
    <source>
        <dbReference type="ARBA" id="ARBA00023002"/>
    </source>
</evidence>
<evidence type="ECO:0000313" key="4">
    <source>
        <dbReference type="Proteomes" id="UP001172645"/>
    </source>
</evidence>
<dbReference type="InterPro" id="IPR050268">
    <property type="entry name" value="NADH-dep_flavin_reductase"/>
</dbReference>
<dbReference type="Proteomes" id="UP001172645">
    <property type="component" value="Unassembled WGS sequence"/>
</dbReference>
<evidence type="ECO:0000259" key="2">
    <source>
        <dbReference type="SMART" id="SM00903"/>
    </source>
</evidence>
<dbReference type="EC" id="1.-.-.-" evidence="3"/>
<keyword evidence="4" id="KW-1185">Reference proteome</keyword>
<dbReference type="SMART" id="SM00903">
    <property type="entry name" value="Flavin_Reduct"/>
    <property type="match status" value="1"/>
</dbReference>
<gene>
    <name evidence="3" type="ORF">PY649_19045</name>
</gene>
<dbReference type="RefSeq" id="WP_285870176.1">
    <property type="nucleotide sequence ID" value="NZ_JARFYM010000015.1"/>
</dbReference>
<dbReference type="Pfam" id="PF01613">
    <property type="entry name" value="Flavin_Reduct"/>
    <property type="match status" value="1"/>
</dbReference>
<dbReference type="Gene3D" id="2.30.110.10">
    <property type="entry name" value="Electron Transport, Fmn-binding Protein, Chain A"/>
    <property type="match status" value="1"/>
</dbReference>
<proteinExistence type="predicted"/>
<keyword evidence="1 3" id="KW-0560">Oxidoreductase</keyword>
<comment type="caution">
    <text evidence="3">The sequence shown here is derived from an EMBL/GenBank/DDBJ whole genome shotgun (WGS) entry which is preliminary data.</text>
</comment>
<dbReference type="EMBL" id="JARFYM010000015">
    <property type="protein sequence ID" value="MDL2401007.1"/>
    <property type="molecule type" value="Genomic_DNA"/>
</dbReference>
<accession>A0ABT7JXE3</accession>